<protein>
    <submittedName>
        <fullName evidence="3">Helix-turn-helix domain-containing protein</fullName>
    </submittedName>
</protein>
<evidence type="ECO:0000313" key="4">
    <source>
        <dbReference type="Proteomes" id="UP001319060"/>
    </source>
</evidence>
<dbReference type="SMART" id="SM00418">
    <property type="entry name" value="HTH_ARSR"/>
    <property type="match status" value="1"/>
</dbReference>
<evidence type="ECO:0000259" key="2">
    <source>
        <dbReference type="SMART" id="SM00418"/>
    </source>
</evidence>
<comment type="caution">
    <text evidence="3">The sequence shown here is derived from an EMBL/GenBank/DDBJ whole genome shotgun (WGS) entry which is preliminary data.</text>
</comment>
<name>A0ABS2ZCB3_9BACL</name>
<gene>
    <name evidence="3" type="ORF">JYA64_03075</name>
</gene>
<sequence>MTNKAIIIIIIDNNNKRMIFMKQSKADLILHPVRIRIIQHLSKGSATVYELKEWITDVPQATLYRHLNTLHKNQIIYVTDERKVRGAVERTYALEKNTAYITAEEAAKLSKEEHMKMFMTFLSHITGEVEAYLDGDPNLSTDLFGYNQLDLYLNEEEWEDLSRGMQTLISKYIPNRPSKQNKKVTLVQMLVPEPKEKEKS</sequence>
<keyword evidence="1" id="KW-0238">DNA-binding</keyword>
<evidence type="ECO:0000313" key="3">
    <source>
        <dbReference type="EMBL" id="MBN3544271.1"/>
    </source>
</evidence>
<dbReference type="Pfam" id="PF12840">
    <property type="entry name" value="HTH_20"/>
    <property type="match status" value="1"/>
</dbReference>
<feature type="domain" description="HTH arsR-type" evidence="2">
    <location>
        <begin position="28"/>
        <end position="105"/>
    </location>
</feature>
<accession>A0ABS2ZCB3</accession>
<evidence type="ECO:0000256" key="1">
    <source>
        <dbReference type="ARBA" id="ARBA00023125"/>
    </source>
</evidence>
<dbReference type="RefSeq" id="WP_188404151.1">
    <property type="nucleotide sequence ID" value="NZ_BMCE01000003.1"/>
</dbReference>
<dbReference type="Proteomes" id="UP001319060">
    <property type="component" value="Unassembled WGS sequence"/>
</dbReference>
<dbReference type="InterPro" id="IPR036388">
    <property type="entry name" value="WH-like_DNA-bd_sf"/>
</dbReference>
<keyword evidence="4" id="KW-1185">Reference proteome</keyword>
<dbReference type="InterPro" id="IPR036390">
    <property type="entry name" value="WH_DNA-bd_sf"/>
</dbReference>
<reference evidence="3 4" key="1">
    <citation type="submission" date="2021-01" db="EMBL/GenBank/DDBJ databases">
        <title>Genome Sequencing of Type Strains.</title>
        <authorList>
            <person name="Lemaire J.F."/>
            <person name="Inderbitzin P."/>
            <person name="Collins S.B."/>
            <person name="Wespe N."/>
            <person name="Knight-Connoni V."/>
        </authorList>
    </citation>
    <scope>NUCLEOTIDE SEQUENCE [LARGE SCALE GENOMIC DNA]</scope>
    <source>
        <strain evidence="3 4">DSM 14730</strain>
    </source>
</reference>
<dbReference type="InterPro" id="IPR001845">
    <property type="entry name" value="HTH_ArsR_DNA-bd_dom"/>
</dbReference>
<dbReference type="EMBL" id="JAFHKS010000041">
    <property type="protein sequence ID" value="MBN3544271.1"/>
    <property type="molecule type" value="Genomic_DNA"/>
</dbReference>
<dbReference type="Gene3D" id="1.10.10.10">
    <property type="entry name" value="Winged helix-like DNA-binding domain superfamily/Winged helix DNA-binding domain"/>
    <property type="match status" value="1"/>
</dbReference>
<dbReference type="InterPro" id="IPR011991">
    <property type="entry name" value="ArsR-like_HTH"/>
</dbReference>
<organism evidence="3 4">
    <name type="scientific">Fictibacillus barbaricus</name>
    <dbReference type="NCBI Taxonomy" id="182136"/>
    <lineage>
        <taxon>Bacteria</taxon>
        <taxon>Bacillati</taxon>
        <taxon>Bacillota</taxon>
        <taxon>Bacilli</taxon>
        <taxon>Bacillales</taxon>
        <taxon>Fictibacillaceae</taxon>
        <taxon>Fictibacillus</taxon>
    </lineage>
</organism>
<dbReference type="Gene3D" id="6.10.140.2180">
    <property type="match status" value="1"/>
</dbReference>
<dbReference type="NCBIfam" id="NF005061">
    <property type="entry name" value="PRK06474.1"/>
    <property type="match status" value="1"/>
</dbReference>
<dbReference type="SUPFAM" id="SSF46785">
    <property type="entry name" value="Winged helix' DNA-binding domain"/>
    <property type="match status" value="1"/>
</dbReference>
<proteinExistence type="predicted"/>
<dbReference type="CDD" id="cd00090">
    <property type="entry name" value="HTH_ARSR"/>
    <property type="match status" value="1"/>
</dbReference>